<evidence type="ECO:0000313" key="2">
    <source>
        <dbReference type="EMBL" id="MBP2201499.1"/>
    </source>
</evidence>
<dbReference type="Proteomes" id="UP000740329">
    <property type="component" value="Unassembled WGS sequence"/>
</dbReference>
<dbReference type="InterPro" id="IPR002500">
    <property type="entry name" value="PAPS_reduct_dom"/>
</dbReference>
<dbReference type="SUPFAM" id="SSF52402">
    <property type="entry name" value="Adenine nucleotide alpha hydrolases-like"/>
    <property type="match status" value="1"/>
</dbReference>
<dbReference type="InterPro" id="IPR014729">
    <property type="entry name" value="Rossmann-like_a/b/a_fold"/>
</dbReference>
<dbReference type="Gene3D" id="3.40.50.620">
    <property type="entry name" value="HUPs"/>
    <property type="match status" value="1"/>
</dbReference>
<dbReference type="Pfam" id="PF01507">
    <property type="entry name" value="PAPS_reduct"/>
    <property type="match status" value="1"/>
</dbReference>
<dbReference type="RefSeq" id="WP_209590980.1">
    <property type="nucleotide sequence ID" value="NZ_JAGGMV010000002.1"/>
</dbReference>
<protein>
    <submittedName>
        <fullName evidence="2">tRNA(Ile)-lysidine synthase TilS/MesJ</fullName>
    </submittedName>
</protein>
<feature type="domain" description="Phosphoadenosine phosphosulphate reductase" evidence="1">
    <location>
        <begin position="55"/>
        <end position="227"/>
    </location>
</feature>
<evidence type="ECO:0000313" key="3">
    <source>
        <dbReference type="Proteomes" id="UP000740329"/>
    </source>
</evidence>
<dbReference type="EMBL" id="JAGGMV010000002">
    <property type="protein sequence ID" value="MBP2201499.1"/>
    <property type="molecule type" value="Genomic_DNA"/>
</dbReference>
<reference evidence="2" key="1">
    <citation type="submission" date="2021-03" db="EMBL/GenBank/DDBJ databases">
        <title>Genomic Encyclopedia of Type Strains, Phase IV (KMG-V): Genome sequencing to study the core and pangenomes of soil and plant-associated prokaryotes.</title>
        <authorList>
            <person name="Whitman W."/>
        </authorList>
    </citation>
    <scope>NUCLEOTIDE SEQUENCE</scope>
    <source>
        <strain evidence="2">C4</strain>
    </source>
</reference>
<comment type="caution">
    <text evidence="2">The sequence shown here is derived from an EMBL/GenBank/DDBJ whole genome shotgun (WGS) entry which is preliminary data.</text>
</comment>
<evidence type="ECO:0000259" key="1">
    <source>
        <dbReference type="Pfam" id="PF01507"/>
    </source>
</evidence>
<accession>A0A8J7RNN9</accession>
<dbReference type="AlphaFoldDB" id="A0A8J7RNN9"/>
<name>A0A8J7RNN9_METVO</name>
<organism evidence="2 3">
    <name type="scientific">Methanococcus voltae</name>
    <dbReference type="NCBI Taxonomy" id="2188"/>
    <lineage>
        <taxon>Archaea</taxon>
        <taxon>Methanobacteriati</taxon>
        <taxon>Methanobacteriota</taxon>
        <taxon>Methanomada group</taxon>
        <taxon>Methanococci</taxon>
        <taxon>Methanococcales</taxon>
        <taxon>Methanococcaceae</taxon>
        <taxon>Methanococcus</taxon>
    </lineage>
</organism>
<dbReference type="PANTHER" id="PTHR43169:SF4">
    <property type="entry name" value="ATPASE, PP-LOOP SUPERFAMILY-RELATED"/>
    <property type="match status" value="1"/>
</dbReference>
<dbReference type="PANTHER" id="PTHR43169">
    <property type="entry name" value="EXSB FAMILY PROTEIN"/>
    <property type="match status" value="1"/>
</dbReference>
<dbReference type="InterPro" id="IPR052188">
    <property type="entry name" value="Ni-pincer_cofactor_biosynth"/>
</dbReference>
<proteinExistence type="predicted"/>
<sequence length="354" mass="41002">MENTAKPLKYENNTKNLKFTQWTIEKRNLHDLNELKSNIIKNLENSDLLDKKALLMLSGGKDSATALALCKELNINVELCIHYVHNWSWDISKNEAEKLAKKYEVPIIFPDITEKLSKKIRGAKGKSICRICKDIMKIRAVEYAHENGFDIIITGDTALEKISGPILDDLREKNPNSEDKEFYHKMELSKIPRRYDTYFLRPLLRLSQNDVMAIHEHYNINVQRVHEVGDKIGHWREGCCLKYCDPEEKISTDLFDEVFELNKYLTEVARENNIRASVLLPSKDILVLPKTKGNVKIVLDAINGFYVSRRISTNETCVCSKNGDENENKSKSKDENKNETLTLDNFSYSRWQGW</sequence>
<gene>
    <name evidence="2" type="ORF">J3E07_000911</name>
</gene>
<dbReference type="GO" id="GO:0003824">
    <property type="term" value="F:catalytic activity"/>
    <property type="evidence" value="ECO:0007669"/>
    <property type="project" value="InterPro"/>
</dbReference>